<evidence type="ECO:0000313" key="2">
    <source>
        <dbReference type="Proteomes" id="UP000233375"/>
    </source>
</evidence>
<name>A0A2N0YZE6_9BACI</name>
<dbReference type="Proteomes" id="UP000233375">
    <property type="component" value="Unassembled WGS sequence"/>
</dbReference>
<keyword evidence="2" id="KW-1185">Reference proteome</keyword>
<organism evidence="1 2">
    <name type="scientific">Niallia nealsonii</name>
    <dbReference type="NCBI Taxonomy" id="115979"/>
    <lineage>
        <taxon>Bacteria</taxon>
        <taxon>Bacillati</taxon>
        <taxon>Bacillota</taxon>
        <taxon>Bacilli</taxon>
        <taxon>Bacillales</taxon>
        <taxon>Bacillaceae</taxon>
        <taxon>Niallia</taxon>
    </lineage>
</organism>
<dbReference type="EMBL" id="PISE01000037">
    <property type="protein sequence ID" value="PKG22615.1"/>
    <property type="molecule type" value="Genomic_DNA"/>
</dbReference>
<proteinExistence type="predicted"/>
<gene>
    <name evidence="1" type="ORF">CWS01_15905</name>
</gene>
<accession>A0A2N0YZE6</accession>
<dbReference type="AlphaFoldDB" id="A0A2N0YZE6"/>
<reference evidence="1 2" key="1">
    <citation type="journal article" date="2003" name="Int. J. Syst. Evol. Microbiol.">
        <title>Bacillus nealsonii sp. nov., isolated from a spacecraft-assembly facility, whose spores are gamma-radiation resistant.</title>
        <authorList>
            <person name="Venkateswaran K."/>
            <person name="Kempf M."/>
            <person name="Chen F."/>
            <person name="Satomi M."/>
            <person name="Nicholson W."/>
            <person name="Kern R."/>
        </authorList>
    </citation>
    <scope>NUCLEOTIDE SEQUENCE [LARGE SCALE GENOMIC DNA]</scope>
    <source>
        <strain evidence="1 2">FO-92</strain>
    </source>
</reference>
<comment type="caution">
    <text evidence="1">The sequence shown here is derived from an EMBL/GenBank/DDBJ whole genome shotgun (WGS) entry which is preliminary data.</text>
</comment>
<protein>
    <submittedName>
        <fullName evidence="1">Uncharacterized protein</fullName>
    </submittedName>
</protein>
<evidence type="ECO:0000313" key="1">
    <source>
        <dbReference type="EMBL" id="PKG22615.1"/>
    </source>
</evidence>
<sequence length="72" mass="8393">MLKEQAADMGMYDVWNEREQIVELDNFNKALFALMDDRYKGGMEIQSQSFNGLISNDTDRAIIHYRFSAAIR</sequence>